<dbReference type="EMBL" id="FOAZ01000014">
    <property type="protein sequence ID" value="SEL86938.1"/>
    <property type="molecule type" value="Genomic_DNA"/>
</dbReference>
<dbReference type="Proteomes" id="UP000183015">
    <property type="component" value="Unassembled WGS sequence"/>
</dbReference>
<evidence type="ECO:0000313" key="3">
    <source>
        <dbReference type="Proteomes" id="UP000183015"/>
    </source>
</evidence>
<keyword evidence="3" id="KW-1185">Reference proteome</keyword>
<organism evidence="2 3">
    <name type="scientific">Streptacidiphilus jiangxiensis</name>
    <dbReference type="NCBI Taxonomy" id="235985"/>
    <lineage>
        <taxon>Bacteria</taxon>
        <taxon>Bacillati</taxon>
        <taxon>Actinomycetota</taxon>
        <taxon>Actinomycetes</taxon>
        <taxon>Kitasatosporales</taxon>
        <taxon>Streptomycetaceae</taxon>
        <taxon>Streptacidiphilus</taxon>
    </lineage>
</organism>
<dbReference type="STRING" id="235985.SAMN05414137_114140"/>
<feature type="region of interest" description="Disordered" evidence="1">
    <location>
        <begin position="168"/>
        <end position="220"/>
    </location>
</feature>
<feature type="region of interest" description="Disordered" evidence="1">
    <location>
        <begin position="232"/>
        <end position="263"/>
    </location>
</feature>
<protein>
    <submittedName>
        <fullName evidence="2">Uncharacterized protein</fullName>
    </submittedName>
</protein>
<gene>
    <name evidence="2" type="ORF">SAMN05414137_114140</name>
</gene>
<accession>A0A1H7TQH8</accession>
<feature type="compositionally biased region" description="Low complexity" evidence="1">
    <location>
        <begin position="174"/>
        <end position="200"/>
    </location>
</feature>
<dbReference type="AlphaFoldDB" id="A0A1H7TQH8"/>
<dbReference type="OrthoDB" id="3855307at2"/>
<evidence type="ECO:0000256" key="1">
    <source>
        <dbReference type="SAM" id="MobiDB-lite"/>
    </source>
</evidence>
<proteinExistence type="predicted"/>
<evidence type="ECO:0000313" key="2">
    <source>
        <dbReference type="EMBL" id="SEL86938.1"/>
    </source>
</evidence>
<reference evidence="3" key="1">
    <citation type="submission" date="2016-10" db="EMBL/GenBank/DDBJ databases">
        <authorList>
            <person name="Varghese N."/>
        </authorList>
    </citation>
    <scope>NUCLEOTIDE SEQUENCE [LARGE SCALE GENOMIC DNA]</scope>
    <source>
        <strain evidence="3">DSM 45096 / BCRC 16803 / CGMCC 4.1857 / CIP 109030 / JCM 12277 / KCTC 19219 / NBRC 100920 / 33214</strain>
    </source>
</reference>
<sequence>MCAWVAGPLRVVRLWAGRVRARAQRLGRGWGRALRIPLGVVAFTVLVDEGRTDLRLAAAAVLCATLTWPVWRAPHHGEPEPLRLRSRQRRIAWRATCVLLFAAVAVRLEVGPGAAASALALGCVVPPLVDPLVWRAWPASIRSAARRARGGQRYLEVAIGPGRLWPQRRRSDRAAAGAVAARPAALPTARPTAQPNWRPAGTRRPRRRPGAAPAPFLPPGAPVTATVAALGGFDPDAGAAGRPSPLPGHTARRRKGPAPDQVDCRSHQRLLRWTPEHRELKLHHPAGQLVLPVVGAPAPDGGVRAALARHPVAELVLYEEFRADTPTWRRTWLALLDAEGYRVLELPGWGSDWAAVGRLADEAGLAFARYLLPGLAREGLDLRGPVSRTLFPWRPLAWLATRRFRSAALLDKEQRASRGW</sequence>
<dbReference type="RefSeq" id="WP_075004064.1">
    <property type="nucleotide sequence ID" value="NZ_FOAZ01000014.1"/>
</dbReference>
<name>A0A1H7TQH8_STRJI</name>